<evidence type="ECO:0000256" key="1">
    <source>
        <dbReference type="ARBA" id="ARBA00023054"/>
    </source>
</evidence>
<reference evidence="5" key="1">
    <citation type="submission" date="2017-01" db="EMBL/GenBank/DDBJ databases">
        <title>Comparative genomics of anhydrobiosis in the tardigrade Hypsibius dujardini.</title>
        <authorList>
            <person name="Yoshida Y."/>
            <person name="Koutsovoulos G."/>
            <person name="Laetsch D."/>
            <person name="Stevens L."/>
            <person name="Kumar S."/>
            <person name="Horikawa D."/>
            <person name="Ishino K."/>
            <person name="Komine S."/>
            <person name="Tomita M."/>
            <person name="Blaxter M."/>
            <person name="Arakawa K."/>
        </authorList>
    </citation>
    <scope>NUCLEOTIDE SEQUENCE [LARGE SCALE GENOMIC DNA]</scope>
    <source>
        <strain evidence="5">Z151</strain>
    </source>
</reference>
<feature type="region of interest" description="Disordered" evidence="2">
    <location>
        <begin position="374"/>
        <end position="529"/>
    </location>
</feature>
<keyword evidence="5" id="KW-1185">Reference proteome</keyword>
<accession>A0A1W0X245</accession>
<protein>
    <submittedName>
        <fullName evidence="4">Coiled-coil domain-containing protein 174</fullName>
    </submittedName>
</protein>
<feature type="compositionally biased region" description="Basic and acidic residues" evidence="2">
    <location>
        <begin position="131"/>
        <end position="142"/>
    </location>
</feature>
<comment type="caution">
    <text evidence="4">The sequence shown here is derived from an EMBL/GenBank/DDBJ whole genome shotgun (WGS) entry which is preliminary data.</text>
</comment>
<evidence type="ECO:0000313" key="4">
    <source>
        <dbReference type="EMBL" id="OQV21559.1"/>
    </source>
</evidence>
<dbReference type="InterPro" id="IPR025066">
    <property type="entry name" value="CCDC174-like"/>
</dbReference>
<proteinExistence type="predicted"/>
<feature type="compositionally biased region" description="Basic and acidic residues" evidence="2">
    <location>
        <begin position="24"/>
        <end position="33"/>
    </location>
</feature>
<dbReference type="PANTHER" id="PTHR15885">
    <property type="entry name" value="COILED-COIL DOMAIN-CONTAINING PROTEIN 174"/>
    <property type="match status" value="1"/>
</dbReference>
<organism evidence="4 5">
    <name type="scientific">Hypsibius exemplaris</name>
    <name type="common">Freshwater tardigrade</name>
    <dbReference type="NCBI Taxonomy" id="2072580"/>
    <lineage>
        <taxon>Eukaryota</taxon>
        <taxon>Metazoa</taxon>
        <taxon>Ecdysozoa</taxon>
        <taxon>Tardigrada</taxon>
        <taxon>Eutardigrada</taxon>
        <taxon>Parachela</taxon>
        <taxon>Hypsibioidea</taxon>
        <taxon>Hypsibiidae</taxon>
        <taxon>Hypsibius</taxon>
    </lineage>
</organism>
<dbReference type="Pfam" id="PF13300">
    <property type="entry name" value="DUF4078"/>
    <property type="match status" value="1"/>
</dbReference>
<sequence>MSKKVPYEVSGSSLVNLKAELYRKQAESKRKGESGPGATIQKGYVAVQNNSLKSKIKSAKTKPSKAESSLSNAEQTDEQSESDRGWEKAKIKLAEKAKRYDQMEISQYCPEEGEDEHLLVDFSRKAHDVRNFKQKESRRFSSDSDDSDSETIGPLPLPRNSEEEWTEYEDYLGRSRRCLRRDLPSLLEQNRKLKAEMATHSVATDSETAEAAQPAGFDFGQSPLEERTLLSDDMRREVERRRWEQEELFGTSTGDDDQSDPNTRGKVPIHYQTVENNEIREKGVGYFKFSKEEEKRNEELEELKRLHQQTLTLRSQKDQVKAKRKAASEARLAKVRERKILKGEPVADLSMDDNAEDEFEKALAEKATPAVFVEDLTPAVRPAPSEMRPWDKGKLDPEKQDQTYVANRREERNFDFAPPASYSNTSDSPFAKKSKRPNPRAYSANADSFNQAPPPDFYQQPPMHSVPPSPIPNSKTFTPAIHQQPNFSVPPPNYHSTQPQPLQPWEYMQAESSSKKQPAPSVEPWNAIPAWKDRMTNHVEDASKAKHLQGTDERRPYAFAPPPAMYSEELSGAKQMNFGRASEDEIRAEAMKLFSKAKKSS</sequence>
<dbReference type="EMBL" id="MTYJ01000022">
    <property type="protein sequence ID" value="OQV21559.1"/>
    <property type="molecule type" value="Genomic_DNA"/>
</dbReference>
<feature type="region of interest" description="Disordered" evidence="2">
    <location>
        <begin position="54"/>
        <end position="87"/>
    </location>
</feature>
<feature type="compositionally biased region" description="Polar residues" evidence="2">
    <location>
        <begin position="473"/>
        <end position="487"/>
    </location>
</feature>
<feature type="region of interest" description="Disordered" evidence="2">
    <location>
        <begin position="131"/>
        <end position="164"/>
    </location>
</feature>
<evidence type="ECO:0000256" key="2">
    <source>
        <dbReference type="SAM" id="MobiDB-lite"/>
    </source>
</evidence>
<feature type="compositionally biased region" description="Basic and acidic residues" evidence="2">
    <location>
        <begin position="224"/>
        <end position="245"/>
    </location>
</feature>
<keyword evidence="1" id="KW-0175">Coiled coil</keyword>
<dbReference type="Pfam" id="PF25449">
    <property type="entry name" value="CCDC174_GRSR"/>
    <property type="match status" value="1"/>
</dbReference>
<gene>
    <name evidence="4" type="ORF">BV898_04461</name>
</gene>
<feature type="region of interest" description="Disordered" evidence="2">
    <location>
        <begin position="24"/>
        <end position="43"/>
    </location>
</feature>
<feature type="compositionally biased region" description="Basic and acidic residues" evidence="2">
    <location>
        <begin position="543"/>
        <end position="556"/>
    </location>
</feature>
<dbReference type="Proteomes" id="UP000192578">
    <property type="component" value="Unassembled WGS sequence"/>
</dbReference>
<dbReference type="InterPro" id="IPR057464">
    <property type="entry name" value="CCDC174_GRSR"/>
</dbReference>
<feature type="region of interest" description="Disordered" evidence="2">
    <location>
        <begin position="543"/>
        <end position="565"/>
    </location>
</feature>
<evidence type="ECO:0000259" key="3">
    <source>
        <dbReference type="Pfam" id="PF25449"/>
    </source>
</evidence>
<evidence type="ECO:0000313" key="5">
    <source>
        <dbReference type="Proteomes" id="UP000192578"/>
    </source>
</evidence>
<feature type="compositionally biased region" description="Basic residues" evidence="2">
    <location>
        <begin position="54"/>
        <end position="63"/>
    </location>
</feature>
<feature type="compositionally biased region" description="Basic and acidic residues" evidence="2">
    <location>
        <begin position="388"/>
        <end position="414"/>
    </location>
</feature>
<dbReference type="GO" id="GO:0005634">
    <property type="term" value="C:nucleus"/>
    <property type="evidence" value="ECO:0007669"/>
    <property type="project" value="TreeGrafter"/>
</dbReference>
<dbReference type="OrthoDB" id="333551at2759"/>
<feature type="region of interest" description="Disordered" evidence="2">
    <location>
        <begin position="196"/>
        <end position="266"/>
    </location>
</feature>
<dbReference type="AlphaFoldDB" id="A0A1W0X245"/>
<name>A0A1W0X245_HYPEX</name>
<dbReference type="PANTHER" id="PTHR15885:SF1">
    <property type="entry name" value="COILED-COIL DOMAIN-CONTAINING PROTEIN 174"/>
    <property type="match status" value="1"/>
</dbReference>
<feature type="domain" description="CCDC174 alpha/beta GRSR" evidence="3">
    <location>
        <begin position="165"/>
        <end position="194"/>
    </location>
</feature>